<name>A0A8H7P4X9_9APHY</name>
<dbReference type="EMBL" id="JADOXO010000054">
    <property type="protein sequence ID" value="KAF9816654.1"/>
    <property type="molecule type" value="Genomic_DNA"/>
</dbReference>
<evidence type="ECO:0000313" key="2">
    <source>
        <dbReference type="EMBL" id="KAF9816654.1"/>
    </source>
</evidence>
<dbReference type="Gene3D" id="3.80.10.10">
    <property type="entry name" value="Ribonuclease Inhibitor"/>
    <property type="match status" value="1"/>
</dbReference>
<gene>
    <name evidence="2" type="ORF">IEO21_03959</name>
</gene>
<dbReference type="InterPro" id="IPR032675">
    <property type="entry name" value="LRR_dom_sf"/>
</dbReference>
<dbReference type="InterPro" id="IPR036047">
    <property type="entry name" value="F-box-like_dom_sf"/>
</dbReference>
<dbReference type="Gene3D" id="1.20.1280.50">
    <property type="match status" value="1"/>
</dbReference>
<protein>
    <recommendedName>
        <fullName evidence="1">F-box domain-containing protein</fullName>
    </recommendedName>
</protein>
<reference evidence="2" key="1">
    <citation type="submission" date="2020-11" db="EMBL/GenBank/DDBJ databases">
        <authorList>
            <person name="Koelle M."/>
            <person name="Horta M.A.C."/>
            <person name="Nowrousian M."/>
            <person name="Ohm R.A."/>
            <person name="Benz P."/>
            <person name="Pilgard A."/>
        </authorList>
    </citation>
    <scope>NUCLEOTIDE SEQUENCE</scope>
    <source>
        <strain evidence="2">FPRL280</strain>
    </source>
</reference>
<comment type="caution">
    <text evidence="2">The sequence shown here is derived from an EMBL/GenBank/DDBJ whole genome shotgun (WGS) entry which is preliminary data.</text>
</comment>
<dbReference type="Pfam" id="PF12937">
    <property type="entry name" value="F-box-like"/>
    <property type="match status" value="1"/>
</dbReference>
<dbReference type="SUPFAM" id="SSF52047">
    <property type="entry name" value="RNI-like"/>
    <property type="match status" value="1"/>
</dbReference>
<evidence type="ECO:0000259" key="1">
    <source>
        <dbReference type="Pfam" id="PF12937"/>
    </source>
</evidence>
<reference evidence="2" key="2">
    <citation type="journal article" name="Front. Microbiol.">
        <title>Degradative Capacity of Two Strains of Rhodonia placenta: From Phenotype to Genotype.</title>
        <authorList>
            <person name="Kolle M."/>
            <person name="Horta M.A.C."/>
            <person name="Nowrousian M."/>
            <person name="Ohm R.A."/>
            <person name="Benz J.P."/>
            <person name="Pilgard A."/>
        </authorList>
    </citation>
    <scope>NUCLEOTIDE SEQUENCE</scope>
    <source>
        <strain evidence="2">FPRL280</strain>
    </source>
</reference>
<dbReference type="SUPFAM" id="SSF81383">
    <property type="entry name" value="F-box domain"/>
    <property type="match status" value="1"/>
</dbReference>
<dbReference type="InterPro" id="IPR001810">
    <property type="entry name" value="F-box_dom"/>
</dbReference>
<organism evidence="2 3">
    <name type="scientific">Rhodonia placenta</name>
    <dbReference type="NCBI Taxonomy" id="104341"/>
    <lineage>
        <taxon>Eukaryota</taxon>
        <taxon>Fungi</taxon>
        <taxon>Dikarya</taxon>
        <taxon>Basidiomycota</taxon>
        <taxon>Agaricomycotina</taxon>
        <taxon>Agaricomycetes</taxon>
        <taxon>Polyporales</taxon>
        <taxon>Adustoporiaceae</taxon>
        <taxon>Rhodonia</taxon>
    </lineage>
</organism>
<proteinExistence type="predicted"/>
<dbReference type="AlphaFoldDB" id="A0A8H7P4X9"/>
<dbReference type="Proteomes" id="UP000639403">
    <property type="component" value="Unassembled WGS sequence"/>
</dbReference>
<sequence>MSSCISRLPVELLTDIFAHVSSPFVDRRRNAEREVVWPTLFGLKDATALFPLMHVCRHWRTVALQSPSLWTTLHGRMHLSKADEYLARSQGMALHVVNFPHGRLDIEHLCQISGSRVRSLFYDRSYDHKCLELGDHNIDTFGISSAYSLYTIPPPLPLKSTTGLKVLVLNHIMWLPENSFSNLTHLFVANIQVRTSQLLELLASTPKLTDLGLYNLHVDLQARSSEGLGLPVANLAHLRRLSVGKRTKFHLPRLFSQMTVPSLSAASFDGCDPMSIIAPLSRLLIGVEFTAIRVSSSSAEMAVVATCQSSAVRFSRYHNRRSEPWSAELLEQLPGRETIRELWLDHEYAIGRGDLGCLLRSLPGLTRLYTNASQLQHLHDWLSNSEDPIYCPNLTTLYLMWKRDFPDRIFDIVGDRARLCCPLKEVVIHQRGPSSEGDWRDHALEALQPYVETIRFIGPDGKAPMIAVPDACIDGNPSPYFWPKDWVSNRFYERCCEADRHTDVRSTRASRRTLLRKLYPVIGLADPTNKVEMDIYADFTLSDVFTSWVSYSR</sequence>
<accession>A0A8H7P4X9</accession>
<evidence type="ECO:0000313" key="3">
    <source>
        <dbReference type="Proteomes" id="UP000639403"/>
    </source>
</evidence>
<feature type="domain" description="F-box" evidence="1">
    <location>
        <begin position="5"/>
        <end position="74"/>
    </location>
</feature>